<comment type="caution">
    <text evidence="1">The sequence shown here is derived from an EMBL/GenBank/DDBJ whole genome shotgun (WGS) entry which is preliminary data.</text>
</comment>
<reference evidence="1" key="1">
    <citation type="submission" date="2021-06" db="EMBL/GenBank/DDBJ databases">
        <authorList>
            <person name="Kallberg Y."/>
            <person name="Tangrot J."/>
            <person name="Rosling A."/>
        </authorList>
    </citation>
    <scope>NUCLEOTIDE SEQUENCE</scope>
    <source>
        <strain evidence="1">MA461A</strain>
    </source>
</reference>
<evidence type="ECO:0000313" key="1">
    <source>
        <dbReference type="EMBL" id="CAG8723211.1"/>
    </source>
</evidence>
<keyword evidence="2" id="KW-1185">Reference proteome</keyword>
<gene>
    <name evidence="1" type="ORF">RPERSI_LOCUS11475</name>
</gene>
<dbReference type="Proteomes" id="UP000789920">
    <property type="component" value="Unassembled WGS sequence"/>
</dbReference>
<organism evidence="1 2">
    <name type="scientific">Racocetra persica</name>
    <dbReference type="NCBI Taxonomy" id="160502"/>
    <lineage>
        <taxon>Eukaryota</taxon>
        <taxon>Fungi</taxon>
        <taxon>Fungi incertae sedis</taxon>
        <taxon>Mucoromycota</taxon>
        <taxon>Glomeromycotina</taxon>
        <taxon>Glomeromycetes</taxon>
        <taxon>Diversisporales</taxon>
        <taxon>Gigasporaceae</taxon>
        <taxon>Racocetra</taxon>
    </lineage>
</organism>
<evidence type="ECO:0000313" key="2">
    <source>
        <dbReference type="Proteomes" id="UP000789920"/>
    </source>
</evidence>
<proteinExistence type="predicted"/>
<dbReference type="EMBL" id="CAJVQC010023659">
    <property type="protein sequence ID" value="CAG8723211.1"/>
    <property type="molecule type" value="Genomic_DNA"/>
</dbReference>
<feature type="non-terminal residue" evidence="1">
    <location>
        <position position="92"/>
    </location>
</feature>
<accession>A0ACA9PW17</accession>
<sequence>PLPKLNGKKLFGKVFELRCRQAAIPIPQREFGEFMKNERWRNAAPDERYLYELYAKAVNEENEQMFMTTYDINEPINVNINVGEENNSSNIG</sequence>
<name>A0ACA9PW17_9GLOM</name>
<protein>
    <submittedName>
        <fullName evidence="1">34836_t:CDS:1</fullName>
    </submittedName>
</protein>
<feature type="non-terminal residue" evidence="1">
    <location>
        <position position="1"/>
    </location>
</feature>